<evidence type="ECO:0000256" key="1">
    <source>
        <dbReference type="ARBA" id="ARBA00009156"/>
    </source>
</evidence>
<dbReference type="GO" id="GO:0004856">
    <property type="term" value="F:D-xylulokinase activity"/>
    <property type="evidence" value="ECO:0007669"/>
    <property type="project" value="UniProtKB-UniRule"/>
</dbReference>
<dbReference type="PANTHER" id="PTHR43095:SF5">
    <property type="entry name" value="XYLULOSE KINASE"/>
    <property type="match status" value="1"/>
</dbReference>
<dbReference type="PROSITE" id="PS00933">
    <property type="entry name" value="FGGY_KINASES_1"/>
    <property type="match status" value="1"/>
</dbReference>
<keyword evidence="7 8" id="KW-0119">Carbohydrate metabolism</keyword>
<evidence type="ECO:0000256" key="9">
    <source>
        <dbReference type="RuleBase" id="RU003733"/>
    </source>
</evidence>
<dbReference type="HAMAP" id="MF_02220">
    <property type="entry name" value="XylB"/>
    <property type="match status" value="1"/>
</dbReference>
<evidence type="ECO:0000256" key="6">
    <source>
        <dbReference type="ARBA" id="ARBA00022840"/>
    </source>
</evidence>
<name>A0A1Y1RUL6_9SPIO</name>
<dbReference type="Gene3D" id="3.30.420.40">
    <property type="match status" value="2"/>
</dbReference>
<dbReference type="Proteomes" id="UP000192343">
    <property type="component" value="Unassembled WGS sequence"/>
</dbReference>
<feature type="binding site" evidence="8">
    <location>
        <begin position="79"/>
        <end position="80"/>
    </location>
    <ligand>
        <name>substrate</name>
    </ligand>
</feature>
<dbReference type="AlphaFoldDB" id="A0A1Y1RUL6"/>
<organism evidence="13 14">
    <name type="scientific">Marispirochaeta aestuarii</name>
    <dbReference type="NCBI Taxonomy" id="1963862"/>
    <lineage>
        <taxon>Bacteria</taxon>
        <taxon>Pseudomonadati</taxon>
        <taxon>Spirochaetota</taxon>
        <taxon>Spirochaetia</taxon>
        <taxon>Spirochaetales</taxon>
        <taxon>Spirochaetaceae</taxon>
        <taxon>Marispirochaeta</taxon>
    </lineage>
</organism>
<keyword evidence="5 8" id="KW-0418">Kinase</keyword>
<dbReference type="SUPFAM" id="SSF53067">
    <property type="entry name" value="Actin-like ATPase domain"/>
    <property type="match status" value="2"/>
</dbReference>
<evidence type="ECO:0000256" key="4">
    <source>
        <dbReference type="ARBA" id="ARBA00022741"/>
    </source>
</evidence>
<feature type="domain" description="Carbohydrate kinase FGGY N-terminal" evidence="11">
    <location>
        <begin position="4"/>
        <end position="247"/>
    </location>
</feature>
<comment type="catalytic activity">
    <reaction evidence="8 10">
        <text>D-xylulose + ATP = D-xylulose 5-phosphate + ADP + H(+)</text>
        <dbReference type="Rhea" id="RHEA:10964"/>
        <dbReference type="ChEBI" id="CHEBI:15378"/>
        <dbReference type="ChEBI" id="CHEBI:17140"/>
        <dbReference type="ChEBI" id="CHEBI:30616"/>
        <dbReference type="ChEBI" id="CHEBI:57737"/>
        <dbReference type="ChEBI" id="CHEBI:456216"/>
        <dbReference type="EC" id="2.7.1.17"/>
    </reaction>
</comment>
<dbReference type="GO" id="GO:0005524">
    <property type="term" value="F:ATP binding"/>
    <property type="evidence" value="ECO:0007669"/>
    <property type="project" value="UniProtKB-UniRule"/>
</dbReference>
<evidence type="ECO:0000259" key="11">
    <source>
        <dbReference type="Pfam" id="PF00370"/>
    </source>
</evidence>
<gene>
    <name evidence="8 10" type="primary">xylB</name>
    <name evidence="13" type="ORF">B4O97_16140</name>
</gene>
<dbReference type="EMBL" id="MWQY01000021">
    <property type="protein sequence ID" value="ORC32689.1"/>
    <property type="molecule type" value="Genomic_DNA"/>
</dbReference>
<feature type="active site" description="Proton acceptor" evidence="8">
    <location>
        <position position="240"/>
    </location>
</feature>
<keyword evidence="6 8" id="KW-0067">ATP-binding</keyword>
<dbReference type="Pfam" id="PF00370">
    <property type="entry name" value="FGGY_N"/>
    <property type="match status" value="1"/>
</dbReference>
<evidence type="ECO:0000259" key="12">
    <source>
        <dbReference type="Pfam" id="PF02782"/>
    </source>
</evidence>
<sequence>MRTVIGIDVGTQSTKVVFYDYENKRIAATGSASHNILSGDDGTSEQEASWWISAIQESMSRVPAEIRETAVAVGVSGQQHGFVPLDKDGNVLYRVKLWNDTSTVAECEEITRAFGGEEKLFQQAGNLILPGYTAAKILWLKKHKPELFARMAHVLLPHDYVNFVLTGEYSMEYGDASGTGLLNIRDRSWNAELCGVIDPKLITMLPEHRAPGDGAGTVSGEAAERFGIPRGIPVSTGGGDNMMAALGTGTVRDGQVSMSLGTSGTLFAFSSKPIIDSAGTIAAFCSSNDGWLPLLCTMNCTVATEQTRKLFDVDVDQLDALVGSVPPGSNGVTVLPFFTGERVPNLPFARASIMGLSSTNTGRENILKASMEAAIYGMRLGLNSLSELGLSARQITLTGGGSKSRVWRQLAADITGVPVRLPNFHDSAALGAALQALWYRDVFENTAGVSSMADYVEEHTGSQETELIEPGKNRDGYQEGYKRYARYIELLTPLYK</sequence>
<dbReference type="InterPro" id="IPR043129">
    <property type="entry name" value="ATPase_NBD"/>
</dbReference>
<dbReference type="Pfam" id="PF02782">
    <property type="entry name" value="FGGY_C"/>
    <property type="match status" value="1"/>
</dbReference>
<evidence type="ECO:0000256" key="7">
    <source>
        <dbReference type="ARBA" id="ARBA00023277"/>
    </source>
</evidence>
<protein>
    <recommendedName>
        <fullName evidence="8 10">Xylulose kinase</fullName>
        <shortName evidence="8 10">Xylulokinase</shortName>
        <ecNumber evidence="8 10">2.7.1.17</ecNumber>
    </recommendedName>
</protein>
<comment type="caution">
    <text evidence="13">The sequence shown here is derived from an EMBL/GenBank/DDBJ whole genome shotgun (WGS) entry which is preliminary data.</text>
</comment>
<evidence type="ECO:0000313" key="14">
    <source>
        <dbReference type="Proteomes" id="UP000192343"/>
    </source>
</evidence>
<evidence type="ECO:0000256" key="8">
    <source>
        <dbReference type="HAMAP-Rule" id="MF_02220"/>
    </source>
</evidence>
<comment type="function">
    <text evidence="8">Catalyzes the phosphorylation of D-xylulose to D-xylulose 5-phosphate.</text>
</comment>
<dbReference type="InterPro" id="IPR000577">
    <property type="entry name" value="Carb_kinase_FGGY"/>
</dbReference>
<dbReference type="PANTHER" id="PTHR43095">
    <property type="entry name" value="SUGAR KINASE"/>
    <property type="match status" value="1"/>
</dbReference>
<dbReference type="CDD" id="cd07809">
    <property type="entry name" value="ASKHA_NBD_FGGY_BaXK-like"/>
    <property type="match status" value="1"/>
</dbReference>
<accession>A0A1Y1RUL6</accession>
<dbReference type="InterPro" id="IPR018484">
    <property type="entry name" value="FGGY_N"/>
</dbReference>
<keyword evidence="2 8" id="KW-0859">Xylose metabolism</keyword>
<dbReference type="RefSeq" id="WP_083052418.1">
    <property type="nucleotide sequence ID" value="NZ_MWQY01000021.1"/>
</dbReference>
<feature type="site" description="Important for activity" evidence="8">
    <location>
        <position position="8"/>
    </location>
</feature>
<evidence type="ECO:0000256" key="3">
    <source>
        <dbReference type="ARBA" id="ARBA00022679"/>
    </source>
</evidence>
<dbReference type="EC" id="2.7.1.17" evidence="8 10"/>
<dbReference type="GO" id="GO:0005998">
    <property type="term" value="P:xylulose catabolic process"/>
    <property type="evidence" value="ECO:0007669"/>
    <property type="project" value="UniProtKB-UniRule"/>
</dbReference>
<evidence type="ECO:0000256" key="5">
    <source>
        <dbReference type="ARBA" id="ARBA00022777"/>
    </source>
</evidence>
<feature type="domain" description="Carbohydrate kinase FGGY C-terminal" evidence="12">
    <location>
        <begin position="257"/>
        <end position="438"/>
    </location>
</feature>
<evidence type="ECO:0000256" key="2">
    <source>
        <dbReference type="ARBA" id="ARBA00022629"/>
    </source>
</evidence>
<dbReference type="InterPro" id="IPR050406">
    <property type="entry name" value="FGGY_Carb_Kinase"/>
</dbReference>
<evidence type="ECO:0000313" key="13">
    <source>
        <dbReference type="EMBL" id="ORC32689.1"/>
    </source>
</evidence>
<dbReference type="PIRSF" id="PIRSF000538">
    <property type="entry name" value="GlpK"/>
    <property type="match status" value="1"/>
</dbReference>
<reference evidence="13 14" key="1">
    <citation type="submission" date="2017-03" db="EMBL/GenBank/DDBJ databases">
        <title>Draft Genome sequence of Marispirochaeta sp. strain JC444.</title>
        <authorList>
            <person name="Shivani Y."/>
            <person name="Subhash Y."/>
            <person name="Sasikala C."/>
            <person name="Ramana C."/>
        </authorList>
    </citation>
    <scope>NUCLEOTIDE SEQUENCE [LARGE SCALE GENOMIC DNA]</scope>
    <source>
        <strain evidence="13 14">JC444</strain>
    </source>
</reference>
<comment type="similarity">
    <text evidence="1 8 9">Belongs to the FGGY kinase family.</text>
</comment>
<dbReference type="InterPro" id="IPR006000">
    <property type="entry name" value="Xylulokinase"/>
</dbReference>
<dbReference type="InterPro" id="IPR018483">
    <property type="entry name" value="Carb_kinase_FGGY_CS"/>
</dbReference>
<evidence type="ECO:0000256" key="10">
    <source>
        <dbReference type="RuleBase" id="RU364073"/>
    </source>
</evidence>
<keyword evidence="4 8" id="KW-0547">Nucleotide-binding</keyword>
<dbReference type="PROSITE" id="PS00445">
    <property type="entry name" value="FGGY_KINASES_2"/>
    <property type="match status" value="1"/>
</dbReference>
<dbReference type="GO" id="GO:0042732">
    <property type="term" value="P:D-xylose metabolic process"/>
    <property type="evidence" value="ECO:0007669"/>
    <property type="project" value="UniProtKB-KW"/>
</dbReference>
<keyword evidence="14" id="KW-1185">Reference proteome</keyword>
<dbReference type="OrthoDB" id="9805576at2"/>
<dbReference type="InterPro" id="IPR018485">
    <property type="entry name" value="FGGY_C"/>
</dbReference>
<dbReference type="STRING" id="1963862.B4O97_16140"/>
<dbReference type="NCBIfam" id="TIGR01312">
    <property type="entry name" value="XylB"/>
    <property type="match status" value="1"/>
</dbReference>
<proteinExistence type="inferred from homology"/>
<keyword evidence="3 8" id="KW-0808">Transferase</keyword>